<dbReference type="GO" id="GO:0016887">
    <property type="term" value="F:ATP hydrolysis activity"/>
    <property type="evidence" value="ECO:0007669"/>
    <property type="project" value="InterPro"/>
</dbReference>
<organism evidence="3 6">
    <name type="scientific">Listeria monocytogenes</name>
    <dbReference type="NCBI Taxonomy" id="1639"/>
    <lineage>
        <taxon>Bacteria</taxon>
        <taxon>Bacillati</taxon>
        <taxon>Bacillota</taxon>
        <taxon>Bacilli</taxon>
        <taxon>Bacillales</taxon>
        <taxon>Listeriaceae</taxon>
        <taxon>Listeria</taxon>
    </lineage>
</organism>
<dbReference type="EMBL" id="QDAY01000008">
    <property type="protein sequence ID" value="KAA9446560.1"/>
    <property type="molecule type" value="Genomic_DNA"/>
</dbReference>
<accession>A0A823K392</accession>
<reference evidence="3 6" key="2">
    <citation type="submission" date="2019-04" db="EMBL/GenBank/DDBJ databases">
        <authorList>
            <person name="Ashton P.M."/>
            <person name="Dallman T."/>
            <person name="Nair S."/>
            <person name="De Pinna E."/>
            <person name="Peters T."/>
            <person name="Grant K."/>
        </authorList>
    </citation>
    <scope>NUCLEOTIDE SEQUENCE [LARGE SCALE GENOMIC DNA]</scope>
    <source>
        <strain evidence="3 6">406731</strain>
    </source>
</reference>
<dbReference type="Pfam" id="PF00437">
    <property type="entry name" value="T2SSE"/>
    <property type="match status" value="1"/>
</dbReference>
<evidence type="ECO:0000259" key="2">
    <source>
        <dbReference type="Pfam" id="PF00437"/>
    </source>
</evidence>
<gene>
    <name evidence="3" type="ORF">D4U23_14385</name>
    <name evidence="4" type="ORF">DCK61_15270</name>
</gene>
<evidence type="ECO:0000313" key="5">
    <source>
        <dbReference type="Proteomes" id="UP000460224"/>
    </source>
</evidence>
<dbReference type="PANTHER" id="PTHR30486:SF6">
    <property type="entry name" value="TYPE IV PILUS RETRACTATION ATPASE PILT"/>
    <property type="match status" value="1"/>
</dbReference>
<evidence type="ECO:0000256" key="1">
    <source>
        <dbReference type="ARBA" id="ARBA00006611"/>
    </source>
</evidence>
<dbReference type="Gene3D" id="3.40.50.300">
    <property type="entry name" value="P-loop containing nucleotide triphosphate hydrolases"/>
    <property type="match status" value="1"/>
</dbReference>
<dbReference type="InterPro" id="IPR025662">
    <property type="entry name" value="Sigma_54_int_dom_ATP-bd_1"/>
</dbReference>
<dbReference type="InterPro" id="IPR050921">
    <property type="entry name" value="T4SS_GSP_E_ATPase"/>
</dbReference>
<dbReference type="PROSITE" id="PS00675">
    <property type="entry name" value="SIGMA54_INTERACT_1"/>
    <property type="match status" value="1"/>
</dbReference>
<reference evidence="4 5" key="1">
    <citation type="submission" date="2018-04" db="EMBL/GenBank/DDBJ databases">
        <title>Genome Analysis of a Prevalent Clone of Listeria monocytogenes Sequence Type 87 in China.</title>
        <authorList>
            <person name="Wang Y."/>
        </authorList>
    </citation>
    <scope>NUCLEOTIDE SEQUENCE [LARGE SCALE GENOMIC DNA]</scope>
    <source>
        <strain evidence="4 5">ICDC_LM1523</strain>
    </source>
</reference>
<dbReference type="PANTHER" id="PTHR30486">
    <property type="entry name" value="TWITCHING MOTILITY PROTEIN PILT"/>
    <property type="match status" value="1"/>
</dbReference>
<dbReference type="InterPro" id="IPR001482">
    <property type="entry name" value="T2SS/T4SS_dom"/>
</dbReference>
<dbReference type="Proteomes" id="UP000566597">
    <property type="component" value="Unassembled WGS sequence"/>
</dbReference>
<dbReference type="RefSeq" id="WP_026745091.1">
    <property type="nucleotide sequence ID" value="NZ_BAAFVF010000014.1"/>
</dbReference>
<feature type="domain" description="Bacterial type II secretion system protein E" evidence="2">
    <location>
        <begin position="157"/>
        <end position="320"/>
    </location>
</feature>
<dbReference type="SUPFAM" id="SSF52540">
    <property type="entry name" value="P-loop containing nucleoside triphosphate hydrolases"/>
    <property type="match status" value="1"/>
</dbReference>
<protein>
    <submittedName>
        <fullName evidence="3">Type II/IV secretion system protein</fullName>
    </submittedName>
</protein>
<evidence type="ECO:0000313" key="6">
    <source>
        <dbReference type="Proteomes" id="UP000566597"/>
    </source>
</evidence>
<name>A0A823K392_LISMN</name>
<proteinExistence type="inferred from homology"/>
<comment type="caution">
    <text evidence="3">The sequence shown here is derived from an EMBL/GenBank/DDBJ whole genome shotgun (WGS) entry which is preliminary data.</text>
</comment>
<dbReference type="Proteomes" id="UP000460224">
    <property type="component" value="Unassembled WGS sequence"/>
</dbReference>
<evidence type="ECO:0000313" key="4">
    <source>
        <dbReference type="EMBL" id="KAA9446560.1"/>
    </source>
</evidence>
<sequence length="420" mass="47489">MLLSTTSKLDQKVLQEVRTLLRSNYSEVYNEAFSDEAARIALAELIQAEFTMLDSDQIDYAVQEIVGLGFIEGIMQDPDVTDIAFNGQDIIVERNNAPKERFLMPMENDSAEDDIIKKITKFANAVGKDFTNRSPILNSSLRKLRINAVHRANSPYGATMALRSAKPILALHESNFDAFAPTEILPLLKALVAIRSNIVIAGETGTGKTELQKLLISFIPFEERIILIESVLENFAKELFPDKDIFSWLTDEATSTETLIKAALRSHPIWIIIAETLGQEAYEMMQAVLSGHHIITTLHAVNTAAIPERLLNMSKMGYKVDEKSYLDNVYKYFQIGAHIKKRRINGKMVRYLSELVEYQENHTVKVLFRAKETVDGFVYTYGEISEDLQQKLIEFGVNYEGKFLPKKGEVLIGQKEKTNL</sequence>
<evidence type="ECO:0000313" key="3">
    <source>
        <dbReference type="EMBL" id="EAH0253577.1"/>
    </source>
</evidence>
<dbReference type="Gene3D" id="3.30.450.380">
    <property type="match status" value="1"/>
</dbReference>
<dbReference type="AlphaFoldDB" id="A0A823K392"/>
<comment type="similarity">
    <text evidence="1">Belongs to the GSP E family.</text>
</comment>
<dbReference type="EMBL" id="AABEVT010000010">
    <property type="protein sequence ID" value="EAH0253577.1"/>
    <property type="molecule type" value="Genomic_DNA"/>
</dbReference>
<dbReference type="InterPro" id="IPR027417">
    <property type="entry name" value="P-loop_NTPase"/>
</dbReference>
<dbReference type="CDD" id="cd01130">
    <property type="entry name" value="VirB11-like_ATPase"/>
    <property type="match status" value="1"/>
</dbReference>